<evidence type="ECO:0000259" key="2">
    <source>
        <dbReference type="Pfam" id="PF23666"/>
    </source>
</evidence>
<gene>
    <name evidence="3" type="ORF">WH159_04760</name>
</gene>
<name>A0ABU8Q279_9SPHN</name>
<dbReference type="Proteomes" id="UP001380365">
    <property type="component" value="Unassembled WGS sequence"/>
</dbReference>
<keyword evidence="4" id="KW-1185">Reference proteome</keyword>
<dbReference type="RefSeq" id="WP_132882391.1">
    <property type="nucleotide sequence ID" value="NZ_JBBGZA010000001.1"/>
</dbReference>
<dbReference type="Pfam" id="PF23666">
    <property type="entry name" value="Rcc01698_C"/>
    <property type="match status" value="1"/>
</dbReference>
<feature type="domain" description="Rcc01698-like C-terminal" evidence="2">
    <location>
        <begin position="476"/>
        <end position="570"/>
    </location>
</feature>
<evidence type="ECO:0000259" key="1">
    <source>
        <dbReference type="Pfam" id="PF13550"/>
    </source>
</evidence>
<dbReference type="Pfam" id="PF13550">
    <property type="entry name" value="Phage-tail_3"/>
    <property type="match status" value="1"/>
</dbReference>
<reference evidence="3 4" key="1">
    <citation type="submission" date="2023-12" db="EMBL/GenBank/DDBJ databases">
        <title>Gut-associated functions are favored during microbiome assembly across C. elegans life.</title>
        <authorList>
            <person name="Zimmermann J."/>
        </authorList>
    </citation>
    <scope>NUCLEOTIDE SEQUENCE [LARGE SCALE GENOMIC DNA]</scope>
    <source>
        <strain evidence="3 4">JUb134</strain>
    </source>
</reference>
<evidence type="ECO:0000313" key="3">
    <source>
        <dbReference type="EMBL" id="MEJ5093844.1"/>
    </source>
</evidence>
<comment type="caution">
    <text evidence="3">The sequence shown here is derived from an EMBL/GenBank/DDBJ whole genome shotgun (WGS) entry which is preliminary data.</text>
</comment>
<dbReference type="InterPro" id="IPR056490">
    <property type="entry name" value="Rcc01698_C"/>
</dbReference>
<protein>
    <submittedName>
        <fullName evidence="3">Phage tail protein</fullName>
    </submittedName>
</protein>
<dbReference type="InterPro" id="IPR032876">
    <property type="entry name" value="J_dom"/>
</dbReference>
<dbReference type="EMBL" id="JBBGZA010000001">
    <property type="protein sequence ID" value="MEJ5093844.1"/>
    <property type="molecule type" value="Genomic_DNA"/>
</dbReference>
<sequence length="717" mass="75233">MATLVLTVVGGAVGGPIGAALGATLGRAVDGSLWGAKGRQGPRLTELAVQTSSYATQIPRVFGTMRVAGSVIWATELVETRSSDSASKGQASVTRYSYSANFAVLLSGRPIQGVRRIWADGKLLRGAAGDWKAQTGFRLHLGDEAQQPDPLIAAVEGPGLAPAHRGCAYAVFEGLQLADFGNRIPSLTFEVDADPEPVTAGAVIQELSGGRIGAGEGALPLVGYSAQGDSVRAAVETLLTPAGYWIGEDGVRADAGRATTIGDLAARLDGAKPGRGVRTIAASDKAPAEVTIGYYEAARDYQTGVQRAVRSGATGRGVRIELPAVIAPEHARGLAARAVDALDLARETRRVCLDWSHVAIAPGDRVQIEGEAGQWRVQGWTLEHMVLTLDLKRIVGAAIPARAASGGRGTLAPDTLHGPTRLMAFELPPIEERTTEVAQVAVLASGMLPGWRRAALLVSEDAGQSWAPLGSTAAPAVLGTLVTVPEAAPATVEDRRSILEVDFPHDEMALAGASGAALDLGANLAMVGDELLQFAEAVQVAPRRWRLRRLWRGRRGTEAVIGSQRVGDGFALIRPDALRTLEPRRSGNGARLRLRAIGIDDGAEGVSAEVAVTGKWRLPPSPVHLRGNALAEGALQLEWVRRSRSGWQWRDGVEVPLGEDAEAYAVRVLRADGSATAIDCSVPRLTLPPERASGACRIEVRQIGTHGLSAPAVLTLC</sequence>
<evidence type="ECO:0000313" key="4">
    <source>
        <dbReference type="Proteomes" id="UP001380365"/>
    </source>
</evidence>
<proteinExistence type="predicted"/>
<feature type="domain" description="Tip attachment protein J" evidence="1">
    <location>
        <begin position="263"/>
        <end position="380"/>
    </location>
</feature>
<accession>A0ABU8Q279</accession>
<organism evidence="3 4">
    <name type="scientific">Sphingomonas molluscorum</name>
    <dbReference type="NCBI Taxonomy" id="418184"/>
    <lineage>
        <taxon>Bacteria</taxon>
        <taxon>Pseudomonadati</taxon>
        <taxon>Pseudomonadota</taxon>
        <taxon>Alphaproteobacteria</taxon>
        <taxon>Sphingomonadales</taxon>
        <taxon>Sphingomonadaceae</taxon>
        <taxon>Sphingomonas</taxon>
    </lineage>
</organism>